<dbReference type="InterPro" id="IPR015946">
    <property type="entry name" value="KH_dom-like_a/b"/>
</dbReference>
<name>A0A372LSQ3_9BACI</name>
<organism evidence="1 2">
    <name type="scientific">Peribacillus saganii</name>
    <dbReference type="NCBI Taxonomy" id="2303992"/>
    <lineage>
        <taxon>Bacteria</taxon>
        <taxon>Bacillati</taxon>
        <taxon>Bacillota</taxon>
        <taxon>Bacilli</taxon>
        <taxon>Bacillales</taxon>
        <taxon>Bacillaceae</taxon>
        <taxon>Peribacillus</taxon>
    </lineage>
</organism>
<comment type="caution">
    <text evidence="1">The sequence shown here is derived from an EMBL/GenBank/DDBJ whole genome shotgun (WGS) entry which is preliminary data.</text>
</comment>
<proteinExistence type="predicted"/>
<evidence type="ECO:0000313" key="1">
    <source>
        <dbReference type="EMBL" id="RFU70574.1"/>
    </source>
</evidence>
<reference evidence="1 2" key="1">
    <citation type="submission" date="2018-08" db="EMBL/GenBank/DDBJ databases">
        <title>Bacillus chawlae sp. nov., Bacillus glennii sp. nov., and Bacillus saganii sp. nov. Isolated from the Vehicle Assembly Building at Kennedy Space Center where the Viking Spacecraft were Assembled.</title>
        <authorList>
            <person name="Seuylemezian A."/>
            <person name="Vaishampayan P."/>
        </authorList>
    </citation>
    <scope>NUCLEOTIDE SEQUENCE [LARGE SCALE GENOMIC DNA]</scope>
    <source>
        <strain evidence="1 2">V47-23a</strain>
    </source>
</reference>
<dbReference type="Proteomes" id="UP000264541">
    <property type="component" value="Unassembled WGS sequence"/>
</dbReference>
<keyword evidence="2" id="KW-1185">Reference proteome</keyword>
<dbReference type="EMBL" id="QVTE01000015">
    <property type="protein sequence ID" value="RFU70574.1"/>
    <property type="molecule type" value="Genomic_DNA"/>
</dbReference>
<evidence type="ECO:0000313" key="2">
    <source>
        <dbReference type="Proteomes" id="UP000264541"/>
    </source>
</evidence>
<sequence length="122" mass="13701">MKNFGLSNIFFLKSINMANMKVNVNAVWNDGVKGNGTLNANFHETKIAIPASIEGSGDGANPKEVLVSSVTTCYTATLVFVLESKKLKLRIIHILFYLLMQLKNRSNQDKELQKRHGVRFEM</sequence>
<gene>
    <name evidence="1" type="ORF">D0469_06510</name>
</gene>
<dbReference type="AlphaFoldDB" id="A0A372LSQ3"/>
<protein>
    <recommendedName>
        <fullName evidence="3">Osmotically inducible protein OsmC</fullName>
    </recommendedName>
</protein>
<dbReference type="Gene3D" id="3.30.300.20">
    <property type="match status" value="1"/>
</dbReference>
<dbReference type="InterPro" id="IPR036102">
    <property type="entry name" value="OsmC/Ohrsf"/>
</dbReference>
<evidence type="ECO:0008006" key="3">
    <source>
        <dbReference type="Google" id="ProtNLM"/>
    </source>
</evidence>
<dbReference type="SUPFAM" id="SSF82784">
    <property type="entry name" value="OsmC-like"/>
    <property type="match status" value="1"/>
</dbReference>
<accession>A0A372LSQ3</accession>